<keyword evidence="2" id="KW-1133">Transmembrane helix</keyword>
<reference evidence="3" key="1">
    <citation type="journal article" date="2013" name="Genetics">
        <title>The draft genome and transcriptome of Panagrellus redivivus are shaped by the harsh demands of a free-living lifestyle.</title>
        <authorList>
            <person name="Srinivasan J."/>
            <person name="Dillman A.R."/>
            <person name="Macchietto M.G."/>
            <person name="Heikkinen L."/>
            <person name="Lakso M."/>
            <person name="Fracchia K.M."/>
            <person name="Antoshechkin I."/>
            <person name="Mortazavi A."/>
            <person name="Wong G."/>
            <person name="Sternberg P.W."/>
        </authorList>
    </citation>
    <scope>NUCLEOTIDE SEQUENCE [LARGE SCALE GENOMIC DNA]</scope>
    <source>
        <strain evidence="3">MT8872</strain>
    </source>
</reference>
<evidence type="ECO:0000313" key="4">
    <source>
        <dbReference type="WBParaSite" id="Pan_g2641.t1"/>
    </source>
</evidence>
<proteinExistence type="predicted"/>
<accession>A0A7E4ZXZ7</accession>
<dbReference type="Proteomes" id="UP000492821">
    <property type="component" value="Unassembled WGS sequence"/>
</dbReference>
<dbReference type="AlphaFoldDB" id="A0A7E4ZXZ7"/>
<evidence type="ECO:0000313" key="3">
    <source>
        <dbReference type="Proteomes" id="UP000492821"/>
    </source>
</evidence>
<keyword evidence="3" id="KW-1185">Reference proteome</keyword>
<organism evidence="3 4">
    <name type="scientific">Panagrellus redivivus</name>
    <name type="common">Microworm</name>
    <dbReference type="NCBI Taxonomy" id="6233"/>
    <lineage>
        <taxon>Eukaryota</taxon>
        <taxon>Metazoa</taxon>
        <taxon>Ecdysozoa</taxon>
        <taxon>Nematoda</taxon>
        <taxon>Chromadorea</taxon>
        <taxon>Rhabditida</taxon>
        <taxon>Tylenchina</taxon>
        <taxon>Panagrolaimomorpha</taxon>
        <taxon>Panagrolaimoidea</taxon>
        <taxon>Panagrolaimidae</taxon>
        <taxon>Panagrellus</taxon>
    </lineage>
</organism>
<name>A0A7E4ZXZ7_PANRE</name>
<dbReference type="WBParaSite" id="Pan_g2641.t1">
    <property type="protein sequence ID" value="Pan_g2641.t1"/>
    <property type="gene ID" value="Pan_g2641"/>
</dbReference>
<feature type="transmembrane region" description="Helical" evidence="2">
    <location>
        <begin position="30"/>
        <end position="50"/>
    </location>
</feature>
<evidence type="ECO:0000256" key="2">
    <source>
        <dbReference type="SAM" id="Phobius"/>
    </source>
</evidence>
<sequence>MGKVFDGAVNNFIELLKPYIDGNEEVPVEYIYYLVGLNVFTILLFVYSVYRVQTAMNKADELDKYSDGSGAESDDDHTSSSEEESSEKAPMVPPQAMRRKGLKARQA</sequence>
<keyword evidence="2" id="KW-0472">Membrane</keyword>
<protein>
    <submittedName>
        <fullName evidence="4">Protein MANBAL</fullName>
    </submittedName>
</protein>
<feature type="region of interest" description="Disordered" evidence="1">
    <location>
        <begin position="61"/>
        <end position="107"/>
    </location>
</feature>
<reference evidence="4" key="2">
    <citation type="submission" date="2020-10" db="UniProtKB">
        <authorList>
            <consortium name="WormBaseParasite"/>
        </authorList>
    </citation>
    <scope>IDENTIFICATION</scope>
</reference>
<feature type="compositionally biased region" description="Basic residues" evidence="1">
    <location>
        <begin position="97"/>
        <end position="107"/>
    </location>
</feature>
<evidence type="ECO:0000256" key="1">
    <source>
        <dbReference type="SAM" id="MobiDB-lite"/>
    </source>
</evidence>
<keyword evidence="2" id="KW-0812">Transmembrane</keyword>